<gene>
    <name evidence="1" type="ORF">TIFTF001_002451</name>
</gene>
<dbReference type="AlphaFoldDB" id="A0AA87Z4F9"/>
<dbReference type="EMBL" id="BTGU01000002">
    <property type="protein sequence ID" value="GMN29482.1"/>
    <property type="molecule type" value="Genomic_DNA"/>
</dbReference>
<dbReference type="Proteomes" id="UP001187192">
    <property type="component" value="Unassembled WGS sequence"/>
</dbReference>
<sequence>MQSRAEIRCLTPVEDHVEDVVVDLFFMARARKREWRRFESPRLRLPDLLCTSLIEALDAGKGLEVQGRDRNFDRDWQKKNSGGQISYSRTSIGATRLRGASSELVETNCDGGTVPATLELVVA</sequence>
<evidence type="ECO:0000313" key="2">
    <source>
        <dbReference type="Proteomes" id="UP001187192"/>
    </source>
</evidence>
<reference evidence="1" key="1">
    <citation type="submission" date="2023-07" db="EMBL/GenBank/DDBJ databases">
        <title>draft genome sequence of fig (Ficus carica).</title>
        <authorList>
            <person name="Takahashi T."/>
            <person name="Nishimura K."/>
        </authorList>
    </citation>
    <scope>NUCLEOTIDE SEQUENCE</scope>
</reference>
<comment type="caution">
    <text evidence="1">The sequence shown here is derived from an EMBL/GenBank/DDBJ whole genome shotgun (WGS) entry which is preliminary data.</text>
</comment>
<organism evidence="1 2">
    <name type="scientific">Ficus carica</name>
    <name type="common">Common fig</name>
    <dbReference type="NCBI Taxonomy" id="3494"/>
    <lineage>
        <taxon>Eukaryota</taxon>
        <taxon>Viridiplantae</taxon>
        <taxon>Streptophyta</taxon>
        <taxon>Embryophyta</taxon>
        <taxon>Tracheophyta</taxon>
        <taxon>Spermatophyta</taxon>
        <taxon>Magnoliopsida</taxon>
        <taxon>eudicotyledons</taxon>
        <taxon>Gunneridae</taxon>
        <taxon>Pentapetalae</taxon>
        <taxon>rosids</taxon>
        <taxon>fabids</taxon>
        <taxon>Rosales</taxon>
        <taxon>Moraceae</taxon>
        <taxon>Ficeae</taxon>
        <taxon>Ficus</taxon>
    </lineage>
</organism>
<proteinExistence type="predicted"/>
<evidence type="ECO:0000313" key="1">
    <source>
        <dbReference type="EMBL" id="GMN29482.1"/>
    </source>
</evidence>
<protein>
    <submittedName>
        <fullName evidence="1">Uncharacterized protein</fullName>
    </submittedName>
</protein>
<accession>A0AA87Z4F9</accession>
<keyword evidence="2" id="KW-1185">Reference proteome</keyword>
<name>A0AA87Z4F9_FICCA</name>